<feature type="domain" description="Methionyl/Valyl/Leucyl/Isoleucyl-tRNA synthetase anticodon-binding" evidence="8">
    <location>
        <begin position="6"/>
        <end position="104"/>
    </location>
</feature>
<keyword evidence="2" id="KW-0547">Nucleotide-binding</keyword>
<evidence type="ECO:0000313" key="10">
    <source>
        <dbReference type="Proteomes" id="UP000838756"/>
    </source>
</evidence>
<evidence type="ECO:0000256" key="4">
    <source>
        <dbReference type="ARBA" id="ARBA00022917"/>
    </source>
</evidence>
<organism evidence="9 10">
    <name type="scientific">Pararge aegeria aegeria</name>
    <dbReference type="NCBI Taxonomy" id="348720"/>
    <lineage>
        <taxon>Eukaryota</taxon>
        <taxon>Metazoa</taxon>
        <taxon>Ecdysozoa</taxon>
        <taxon>Arthropoda</taxon>
        <taxon>Hexapoda</taxon>
        <taxon>Insecta</taxon>
        <taxon>Pterygota</taxon>
        <taxon>Neoptera</taxon>
        <taxon>Endopterygota</taxon>
        <taxon>Lepidoptera</taxon>
        <taxon>Glossata</taxon>
        <taxon>Ditrysia</taxon>
        <taxon>Papilionoidea</taxon>
        <taxon>Nymphalidae</taxon>
        <taxon>Satyrinae</taxon>
        <taxon>Satyrini</taxon>
        <taxon>Parargina</taxon>
        <taxon>Pararge</taxon>
    </lineage>
</organism>
<evidence type="ECO:0000256" key="6">
    <source>
        <dbReference type="ARBA" id="ARBA00026124"/>
    </source>
</evidence>
<keyword evidence="10" id="KW-1185">Reference proteome</keyword>
<dbReference type="Proteomes" id="UP000838756">
    <property type="component" value="Unassembled WGS sequence"/>
</dbReference>
<name>A0A8S4QNW4_9NEOP</name>
<dbReference type="EMBL" id="CAKXAJ010017453">
    <property type="protein sequence ID" value="CAH2216908.1"/>
    <property type="molecule type" value="Genomic_DNA"/>
</dbReference>
<keyword evidence="1" id="KW-0436">Ligase</keyword>
<sequence length="139" mass="16399">MSSPEICHQHYTNYQFYKVVDSVIHVLHLANLFFETMRPWDLKKKPECHKELDVILHLTLETLRICSIILQPIIPSMACKLLDKLQIPNDARHWEHCMKPSWRVEGAIFETKNIQSGKFLLFQRIYSDKKKIHKKTASG</sequence>
<dbReference type="Pfam" id="PF08264">
    <property type="entry name" value="Anticodon_1"/>
    <property type="match status" value="1"/>
</dbReference>
<protein>
    <recommendedName>
        <fullName evidence="6">Methionine--tRNA ligase, mitochondrial</fullName>
    </recommendedName>
    <alternativeName>
        <fullName evidence="7">Mitochondrial methionyl-tRNA synthetase</fullName>
    </alternativeName>
</protein>
<evidence type="ECO:0000313" key="9">
    <source>
        <dbReference type="EMBL" id="CAH2216908.1"/>
    </source>
</evidence>
<dbReference type="GO" id="GO:0005524">
    <property type="term" value="F:ATP binding"/>
    <property type="evidence" value="ECO:0007669"/>
    <property type="project" value="UniProtKB-KW"/>
</dbReference>
<dbReference type="InterPro" id="IPR023457">
    <property type="entry name" value="Met-tRNA_synth_2"/>
</dbReference>
<dbReference type="InterPro" id="IPR013155">
    <property type="entry name" value="M/V/L/I-tRNA-synth_anticd-bd"/>
</dbReference>
<dbReference type="PANTHER" id="PTHR43326:SF1">
    <property type="entry name" value="METHIONINE--TRNA LIGASE, MITOCHONDRIAL"/>
    <property type="match status" value="1"/>
</dbReference>
<dbReference type="GO" id="GO:0006431">
    <property type="term" value="P:methionyl-tRNA aminoacylation"/>
    <property type="evidence" value="ECO:0007669"/>
    <property type="project" value="TreeGrafter"/>
</dbReference>
<gene>
    <name evidence="9" type="primary">jg21311</name>
    <name evidence="9" type="ORF">PAEG_LOCUS4858</name>
</gene>
<evidence type="ECO:0000256" key="1">
    <source>
        <dbReference type="ARBA" id="ARBA00022598"/>
    </source>
</evidence>
<dbReference type="Gene3D" id="1.10.730.10">
    <property type="entry name" value="Isoleucyl-tRNA Synthetase, Domain 1"/>
    <property type="match status" value="1"/>
</dbReference>
<proteinExistence type="predicted"/>
<dbReference type="AlphaFoldDB" id="A0A8S4QNW4"/>
<keyword evidence="3" id="KW-0067">ATP-binding</keyword>
<accession>A0A8S4QNW4</accession>
<evidence type="ECO:0000256" key="5">
    <source>
        <dbReference type="ARBA" id="ARBA00023146"/>
    </source>
</evidence>
<evidence type="ECO:0000256" key="3">
    <source>
        <dbReference type="ARBA" id="ARBA00022840"/>
    </source>
</evidence>
<dbReference type="PANTHER" id="PTHR43326">
    <property type="entry name" value="METHIONYL-TRNA SYNTHETASE"/>
    <property type="match status" value="1"/>
</dbReference>
<evidence type="ECO:0000256" key="2">
    <source>
        <dbReference type="ARBA" id="ARBA00022741"/>
    </source>
</evidence>
<keyword evidence="4" id="KW-0648">Protein biosynthesis</keyword>
<dbReference type="OrthoDB" id="5844513at2759"/>
<evidence type="ECO:0000256" key="7">
    <source>
        <dbReference type="ARBA" id="ARBA00030331"/>
    </source>
</evidence>
<evidence type="ECO:0000259" key="8">
    <source>
        <dbReference type="Pfam" id="PF08264"/>
    </source>
</evidence>
<dbReference type="InterPro" id="IPR009080">
    <property type="entry name" value="tRNAsynth_Ia_anticodon-bd"/>
</dbReference>
<dbReference type="GO" id="GO:0004825">
    <property type="term" value="F:methionine-tRNA ligase activity"/>
    <property type="evidence" value="ECO:0007669"/>
    <property type="project" value="InterPro"/>
</dbReference>
<reference evidence="9" key="1">
    <citation type="submission" date="2022-03" db="EMBL/GenBank/DDBJ databases">
        <authorList>
            <person name="Lindestad O."/>
        </authorList>
    </citation>
    <scope>NUCLEOTIDE SEQUENCE</scope>
</reference>
<dbReference type="SUPFAM" id="SSF47323">
    <property type="entry name" value="Anticodon-binding domain of a subclass of class I aminoacyl-tRNA synthetases"/>
    <property type="match status" value="1"/>
</dbReference>
<comment type="caution">
    <text evidence="9">The sequence shown here is derived from an EMBL/GenBank/DDBJ whole genome shotgun (WGS) entry which is preliminary data.</text>
</comment>
<keyword evidence="5" id="KW-0030">Aminoacyl-tRNA synthetase</keyword>